<dbReference type="GO" id="GO:0005507">
    <property type="term" value="F:copper ion binding"/>
    <property type="evidence" value="ECO:0007669"/>
    <property type="project" value="InterPro"/>
</dbReference>
<dbReference type="InterPro" id="IPR044130">
    <property type="entry name" value="CuRO_2_Fet3-like"/>
</dbReference>
<evidence type="ECO:0000256" key="7">
    <source>
        <dbReference type="ARBA" id="ARBA00037814"/>
    </source>
</evidence>
<dbReference type="PANTHER" id="PTHR11709">
    <property type="entry name" value="MULTI-COPPER OXIDASE"/>
    <property type="match status" value="1"/>
</dbReference>
<evidence type="ECO:0000256" key="4">
    <source>
        <dbReference type="ARBA" id="ARBA00023002"/>
    </source>
</evidence>
<feature type="chain" id="PRO_5040125835" evidence="10">
    <location>
        <begin position="23"/>
        <end position="623"/>
    </location>
</feature>
<dbReference type="SUPFAM" id="SSF49503">
    <property type="entry name" value="Cupredoxins"/>
    <property type="match status" value="3"/>
</dbReference>
<keyword evidence="3 10" id="KW-0732">Signal</keyword>
<proteinExistence type="inferred from homology"/>
<keyword evidence="2" id="KW-0479">Metal-binding</keyword>
<dbReference type="CDD" id="cd13899">
    <property type="entry name" value="CuRO_3_Fet3p"/>
    <property type="match status" value="1"/>
</dbReference>
<feature type="domain" description="Plastocyanin-like" evidence="13">
    <location>
        <begin position="31"/>
        <end position="147"/>
    </location>
</feature>
<name>A0A9P9FM95_9HYPO</name>
<evidence type="ECO:0000256" key="9">
    <source>
        <dbReference type="SAM" id="Phobius"/>
    </source>
</evidence>
<protein>
    <submittedName>
        <fullName evidence="14">Cupredoxin</fullName>
    </submittedName>
</protein>
<evidence type="ECO:0000256" key="8">
    <source>
        <dbReference type="SAM" id="MobiDB-lite"/>
    </source>
</evidence>
<dbReference type="CDD" id="cd13851">
    <property type="entry name" value="CuRO_1_Fet3p"/>
    <property type="match status" value="1"/>
</dbReference>
<dbReference type="InterPro" id="IPR011707">
    <property type="entry name" value="Cu-oxidase-like_N"/>
</dbReference>
<dbReference type="FunFam" id="2.60.40.420:FF:000022">
    <property type="entry name" value="FET5p Multicopper oxidase"/>
    <property type="match status" value="1"/>
</dbReference>
<dbReference type="AlphaFoldDB" id="A0A9P9FM95"/>
<dbReference type="PROSITE" id="PS00080">
    <property type="entry name" value="MULTICOPPER_OXIDASE2"/>
    <property type="match status" value="1"/>
</dbReference>
<dbReference type="PROSITE" id="PS00079">
    <property type="entry name" value="MULTICOPPER_OXIDASE1"/>
    <property type="match status" value="1"/>
</dbReference>
<keyword evidence="5" id="KW-0186">Copper</keyword>
<evidence type="ECO:0000259" key="11">
    <source>
        <dbReference type="Pfam" id="PF00394"/>
    </source>
</evidence>
<evidence type="ECO:0000256" key="6">
    <source>
        <dbReference type="ARBA" id="ARBA00023180"/>
    </source>
</evidence>
<accession>A0A9P9FM95</accession>
<keyword evidence="9" id="KW-1133">Transmembrane helix</keyword>
<gene>
    <name evidence="14" type="ORF">B0J13DRAFT_538675</name>
</gene>
<dbReference type="Gene3D" id="2.60.40.420">
    <property type="entry name" value="Cupredoxins - blue copper proteins"/>
    <property type="match status" value="3"/>
</dbReference>
<feature type="signal peptide" evidence="10">
    <location>
        <begin position="1"/>
        <end position="22"/>
    </location>
</feature>
<evidence type="ECO:0000256" key="1">
    <source>
        <dbReference type="ARBA" id="ARBA00010609"/>
    </source>
</evidence>
<dbReference type="Proteomes" id="UP000717696">
    <property type="component" value="Unassembled WGS sequence"/>
</dbReference>
<reference evidence="14" key="1">
    <citation type="journal article" date="2021" name="Nat. Commun.">
        <title>Genetic determinants of endophytism in the Arabidopsis root mycobiome.</title>
        <authorList>
            <person name="Mesny F."/>
            <person name="Miyauchi S."/>
            <person name="Thiergart T."/>
            <person name="Pickel B."/>
            <person name="Atanasova L."/>
            <person name="Karlsson M."/>
            <person name="Huettel B."/>
            <person name="Barry K.W."/>
            <person name="Haridas S."/>
            <person name="Chen C."/>
            <person name="Bauer D."/>
            <person name="Andreopoulos W."/>
            <person name="Pangilinan J."/>
            <person name="LaButti K."/>
            <person name="Riley R."/>
            <person name="Lipzen A."/>
            <person name="Clum A."/>
            <person name="Drula E."/>
            <person name="Henrissat B."/>
            <person name="Kohler A."/>
            <person name="Grigoriev I.V."/>
            <person name="Martin F.M."/>
            <person name="Hacquard S."/>
        </authorList>
    </citation>
    <scope>NUCLEOTIDE SEQUENCE</scope>
    <source>
        <strain evidence="14">MPI-CAGE-AT-0021</strain>
    </source>
</reference>
<dbReference type="Pfam" id="PF07731">
    <property type="entry name" value="Cu-oxidase_2"/>
    <property type="match status" value="1"/>
</dbReference>
<evidence type="ECO:0000259" key="13">
    <source>
        <dbReference type="Pfam" id="PF07732"/>
    </source>
</evidence>
<evidence type="ECO:0000256" key="2">
    <source>
        <dbReference type="ARBA" id="ARBA00022723"/>
    </source>
</evidence>
<evidence type="ECO:0000256" key="3">
    <source>
        <dbReference type="ARBA" id="ARBA00022729"/>
    </source>
</evidence>
<feature type="transmembrane region" description="Helical" evidence="9">
    <location>
        <begin position="568"/>
        <end position="591"/>
    </location>
</feature>
<keyword evidence="6" id="KW-0325">Glycoprotein</keyword>
<comment type="caution">
    <text evidence="14">The sequence shown here is derived from an EMBL/GenBank/DDBJ whole genome shotgun (WGS) entry which is preliminary data.</text>
</comment>
<keyword evidence="4" id="KW-0560">Oxidoreductase</keyword>
<dbReference type="InterPro" id="IPR011706">
    <property type="entry name" value="Cu-oxidase_C"/>
</dbReference>
<dbReference type="GO" id="GO:0010106">
    <property type="term" value="P:cellular response to iron ion starvation"/>
    <property type="evidence" value="ECO:0007669"/>
    <property type="project" value="TreeGrafter"/>
</dbReference>
<dbReference type="GO" id="GO:0004322">
    <property type="term" value="F:ferroxidase activity"/>
    <property type="evidence" value="ECO:0007669"/>
    <property type="project" value="TreeGrafter"/>
</dbReference>
<dbReference type="OrthoDB" id="2121828at2759"/>
<organism evidence="14 15">
    <name type="scientific">Dactylonectria estremocensis</name>
    <dbReference type="NCBI Taxonomy" id="1079267"/>
    <lineage>
        <taxon>Eukaryota</taxon>
        <taxon>Fungi</taxon>
        <taxon>Dikarya</taxon>
        <taxon>Ascomycota</taxon>
        <taxon>Pezizomycotina</taxon>
        <taxon>Sordariomycetes</taxon>
        <taxon>Hypocreomycetidae</taxon>
        <taxon>Hypocreales</taxon>
        <taxon>Nectriaceae</taxon>
        <taxon>Dactylonectria</taxon>
    </lineage>
</organism>
<dbReference type="InterPro" id="IPR045087">
    <property type="entry name" value="Cu-oxidase_fam"/>
</dbReference>
<keyword evidence="9" id="KW-0472">Membrane</keyword>
<keyword evidence="15" id="KW-1185">Reference proteome</keyword>
<comment type="similarity">
    <text evidence="1">Belongs to the multicopper oxidase family.</text>
</comment>
<dbReference type="CDD" id="cd13877">
    <property type="entry name" value="CuRO_2_Fet3p_like"/>
    <property type="match status" value="1"/>
</dbReference>
<dbReference type="GO" id="GO:0033573">
    <property type="term" value="C:high-affinity iron permease complex"/>
    <property type="evidence" value="ECO:0007669"/>
    <property type="project" value="TreeGrafter"/>
</dbReference>
<dbReference type="PANTHER" id="PTHR11709:SF361">
    <property type="entry name" value="IRON TRANSPORT MULTICOPPER OXIDASE FET3"/>
    <property type="match status" value="1"/>
</dbReference>
<dbReference type="InterPro" id="IPR002355">
    <property type="entry name" value="Cu_oxidase_Cu_BS"/>
</dbReference>
<evidence type="ECO:0000313" key="15">
    <source>
        <dbReference type="Proteomes" id="UP000717696"/>
    </source>
</evidence>
<comment type="subcellular location">
    <subcellularLocation>
        <location evidence="7">Cell membrane</location>
        <topology evidence="7">Single-pass type I membrane protein</topology>
        <orientation evidence="7">Extracellular side</orientation>
    </subcellularLocation>
</comment>
<evidence type="ECO:0000256" key="10">
    <source>
        <dbReference type="SAM" id="SignalP"/>
    </source>
</evidence>
<feature type="domain" description="Plastocyanin-like" evidence="11">
    <location>
        <begin position="156"/>
        <end position="304"/>
    </location>
</feature>
<dbReference type="Pfam" id="PF07732">
    <property type="entry name" value="Cu-oxidase_3"/>
    <property type="match status" value="1"/>
</dbReference>
<evidence type="ECO:0000313" key="14">
    <source>
        <dbReference type="EMBL" id="KAH7163488.1"/>
    </source>
</evidence>
<dbReference type="InterPro" id="IPR033138">
    <property type="entry name" value="Cu_oxidase_CS"/>
</dbReference>
<evidence type="ECO:0000259" key="12">
    <source>
        <dbReference type="Pfam" id="PF07731"/>
    </source>
</evidence>
<feature type="domain" description="Plastocyanin-like" evidence="12">
    <location>
        <begin position="367"/>
        <end position="512"/>
    </location>
</feature>
<dbReference type="FunFam" id="2.60.40.420:FF:000024">
    <property type="entry name" value="FET5p Multicopper oxidase"/>
    <property type="match status" value="1"/>
</dbReference>
<dbReference type="EMBL" id="JAGMUU010000001">
    <property type="protein sequence ID" value="KAH7163488.1"/>
    <property type="molecule type" value="Genomic_DNA"/>
</dbReference>
<dbReference type="InterPro" id="IPR001117">
    <property type="entry name" value="Cu-oxidase_2nd"/>
</dbReference>
<dbReference type="Pfam" id="PF00394">
    <property type="entry name" value="Cu-oxidase"/>
    <property type="match status" value="1"/>
</dbReference>
<evidence type="ECO:0000256" key="5">
    <source>
        <dbReference type="ARBA" id="ARBA00023008"/>
    </source>
</evidence>
<keyword evidence="9" id="KW-0812">Transmembrane</keyword>
<dbReference type="InterPro" id="IPR008972">
    <property type="entry name" value="Cupredoxin"/>
</dbReference>
<feature type="region of interest" description="Disordered" evidence="8">
    <location>
        <begin position="597"/>
        <end position="623"/>
    </location>
</feature>
<dbReference type="GO" id="GO:0033215">
    <property type="term" value="P:reductive iron assimilation"/>
    <property type="evidence" value="ECO:0007669"/>
    <property type="project" value="TreeGrafter"/>
</dbReference>
<sequence length="623" mass="69477">MTGLSFLDLFFLLGALACVCQAKTVTYDFDVSWVTANPDGLQERKVVGVNGQWPLPVIEVDKGDRLVVTMNNKLGDKSASIHFHGMFQNGTNEMDGPSMVTQCPVTPGSSITYNFTVDQAGTYWYHCHTDYCYPDGYRQALLVHDDNAFFADDFDEEIVLTMTDWYHELVEDLEAQFMSLYNPSGAEPVPGSFLLNDTMNSSISVKPDTTYLIRLINYGAFVGQYFYIEDHTFKIVEIDGVYTEPKEASMLYISVAQRYAILLTTKNSTEKNYPIVTVADSSLLDTIPDGLKLNNTNWLEYNKAASHPQGIVNATDSTGLNPFDDFDLVPYDKQELLPEPDMEIDVTVYMKNLMTGYNYAFLNNISYTTPKVPALYTVLSSGDAAGNASIYGDFTHPVVLKHNDVVQLVLNNADSGSHPFHLHGHQFQVIDRQPPYGPTFYDYLNGDPIPYNPKNHSSFPKYPSRRDTVVLPPQGYLVIRFVADNPGVWIFHCHIDWHLSSGLAMLMIEAPEKIQERVTIPEEHYEICKAAGVPYKGNAAANTEDYFDLSGQNKQPAWIPAGFTKDGIIALVFSVISAVIGIVSIVIYGLADIKNKNRPESIAPSTEPDEVVVEESSNRPEKG</sequence>